<accession>A0A097PBD0</accession>
<proteinExistence type="predicted"/>
<keyword evidence="2" id="KW-1185">Reference proteome</keyword>
<dbReference type="EMBL" id="KM879221">
    <property type="protein sequence ID" value="AIU44271.1"/>
    <property type="molecule type" value="Genomic_DNA"/>
</dbReference>
<evidence type="ECO:0000313" key="1">
    <source>
        <dbReference type="EMBL" id="AIU44271.1"/>
    </source>
</evidence>
<reference evidence="2" key="1">
    <citation type="submission" date="2014-10" db="EMBL/GenBank/DDBJ databases">
        <title>Draft genome sequence of lytic bacteriophage specific to a multidrug resistant bacterium Delftia tsuruhatensis ARB-1.</title>
        <authorList>
            <person name="Bhattacharjee A.S."/>
            <person name="Motlagh A.M."/>
            <person name="Goel R."/>
        </authorList>
    </citation>
    <scope>NUCLEOTIDE SEQUENCE [LARGE SCALE GENOMIC DNA]</scope>
</reference>
<gene>
    <name evidence="1" type="ORF">RG2014_017</name>
</gene>
<name>A0A097PBD0_9CAUD</name>
<dbReference type="GeneID" id="24638702"/>
<protein>
    <submittedName>
        <fullName evidence="1">Uncharacterized protein</fullName>
    </submittedName>
</protein>
<organism evidence="1 2">
    <name type="scientific">Delftia phage RG-2014</name>
    <dbReference type="NCBI Taxonomy" id="1563661"/>
    <lineage>
        <taxon>Viruses</taxon>
        <taxon>Duplodnaviria</taxon>
        <taxon>Heunggongvirae</taxon>
        <taxon>Uroviricota</taxon>
        <taxon>Caudoviricetes</taxon>
        <taxon>Schitoviridae</taxon>
        <taxon>Dendoorenvirus</taxon>
        <taxon>Dendoorenvirus RG2014</taxon>
    </lineage>
</organism>
<dbReference type="KEGG" id="vg:24638702"/>
<sequence>MLQLSDPWHVRADNAYGRSILTRNNHYQVEQKDVGRHLNNFGGYGRPGITLRQQHVGLKLIHAEYEGWNSWYWDTRP</sequence>
<evidence type="ECO:0000313" key="2">
    <source>
        <dbReference type="Proteomes" id="UP000030040"/>
    </source>
</evidence>
<dbReference type="RefSeq" id="YP_009148380.1">
    <property type="nucleotide sequence ID" value="NC_027348.2"/>
</dbReference>
<dbReference type="Proteomes" id="UP000030040">
    <property type="component" value="Segment"/>
</dbReference>